<dbReference type="GO" id="GO:0001732">
    <property type="term" value="P:formation of cytoplasmic translation initiation complex"/>
    <property type="evidence" value="ECO:0007669"/>
    <property type="project" value="UniProtKB-UniRule"/>
</dbReference>
<comment type="function">
    <text evidence="4">Component of the eukaryotic translation initiation factor 3 (eIF-3) complex, which is involved in protein synthesis of a specialized repertoire of mRNAs and, together with other initiation factors, stimulates binding of mRNA and methionyl-tRNAi to the 40S ribosome. The eIF-3 complex specifically targets and initiates translation of a subset of mRNAs involved in cell proliferation.</text>
</comment>
<evidence type="ECO:0000313" key="6">
    <source>
        <dbReference type="EMBL" id="EJT42317.1"/>
    </source>
</evidence>
<dbReference type="Proteomes" id="UP000002753">
    <property type="component" value="Unassembled WGS sequence"/>
</dbReference>
<comment type="similarity">
    <text evidence="4">Belongs to the eIF-3 subunit J family.</text>
</comment>
<name>J6EFK4_SACK1</name>
<feature type="compositionally biased region" description="Acidic residues" evidence="5">
    <location>
        <begin position="23"/>
        <end position="32"/>
    </location>
</feature>
<evidence type="ECO:0000256" key="2">
    <source>
        <dbReference type="ARBA" id="ARBA00022540"/>
    </source>
</evidence>
<proteinExistence type="inferred from homology"/>
<dbReference type="InterPro" id="IPR023194">
    <property type="entry name" value="eIF3-like_dom_sf"/>
</dbReference>
<gene>
    <name evidence="6" type="primary">YLR192C</name>
    <name evidence="4" type="synonym">HCR1</name>
    <name evidence="6" type="ORF">SKUD_182702</name>
</gene>
<dbReference type="AlphaFoldDB" id="J6EFK4"/>
<evidence type="ECO:0000256" key="3">
    <source>
        <dbReference type="ARBA" id="ARBA00022917"/>
    </source>
</evidence>
<dbReference type="FunFam" id="1.10.246.60:FF:000004">
    <property type="entry name" value="Eukaryotic translation initiation factor 3 subunit J"/>
    <property type="match status" value="1"/>
</dbReference>
<dbReference type="GO" id="GO:0005852">
    <property type="term" value="C:eukaryotic translation initiation factor 3 complex"/>
    <property type="evidence" value="ECO:0007669"/>
    <property type="project" value="UniProtKB-UniRule"/>
</dbReference>
<dbReference type="GO" id="GO:0016282">
    <property type="term" value="C:eukaryotic 43S preinitiation complex"/>
    <property type="evidence" value="ECO:0007669"/>
    <property type="project" value="UniProtKB-UniRule"/>
</dbReference>
<dbReference type="HAMAP" id="MF_03009">
    <property type="entry name" value="eIF3j"/>
    <property type="match status" value="1"/>
</dbReference>
<comment type="subcellular location">
    <subcellularLocation>
        <location evidence="4">Cytoplasm</location>
    </subcellularLocation>
</comment>
<protein>
    <recommendedName>
        <fullName evidence="4">Eukaryotic translation initiation factor 3 subunit J</fullName>
        <shortName evidence="4">eIF3j</shortName>
    </recommendedName>
    <alternativeName>
        <fullName evidence="4">Eukaryotic translation initiation factor 3 30 kDa subunit homolog</fullName>
        <shortName evidence="4">eIF-3 30 kDa subunit homolog</shortName>
    </alternativeName>
</protein>
<keyword evidence="1 4" id="KW-0963">Cytoplasm</keyword>
<comment type="caution">
    <text evidence="6">The sequence shown here is derived from an EMBL/GenBank/DDBJ whole genome shotgun (WGS) entry which is preliminary data.</text>
</comment>
<dbReference type="InterPro" id="IPR013906">
    <property type="entry name" value="eIF3j"/>
</dbReference>
<dbReference type="EMBL" id="AACI03001518">
    <property type="protein sequence ID" value="EJT42317.1"/>
    <property type="molecule type" value="Genomic_DNA"/>
</dbReference>
<evidence type="ECO:0000313" key="7">
    <source>
        <dbReference type="Proteomes" id="UP000002753"/>
    </source>
</evidence>
<keyword evidence="7" id="KW-1185">Reference proteome</keyword>
<keyword evidence="2 4" id="KW-0396">Initiation factor</keyword>
<reference evidence="6 7" key="1">
    <citation type="journal article" date="2003" name="Science">
        <title>Finding functional features in Saccharomyces genomes by phylogenetic footprinting.</title>
        <authorList>
            <person name="Cliften P.F."/>
            <person name="Sudarsanam P."/>
            <person name="Desikan A."/>
            <person name="Fulton L."/>
            <person name="Fulton B."/>
            <person name="Majors J."/>
            <person name="Waterston R."/>
            <person name="Cohen B.A."/>
            <person name="Johnston M."/>
        </authorList>
    </citation>
    <scope>NUCLEOTIDE SEQUENCE [LARGE SCALE GENOMIC DNA]</scope>
    <source>
        <strain evidence="7">ATCC MYA-4449 / AS 2.2408 / CBS 8840 / NBRC 1802 / NCYC 2889</strain>
    </source>
</reference>
<reference evidence="7" key="2">
    <citation type="journal article" date="2011" name="G3 (Bethesda)">
        <title>The awesome power of yeast evolutionary genetics: New genome sequences and strain resources for the Saccharomyces sensu stricto genus.</title>
        <authorList>
            <person name="Scannell D.R."/>
            <person name="Zill O.A."/>
            <person name="Rokas A."/>
            <person name="Payen C."/>
            <person name="Dunham M.J."/>
            <person name="Eisen M.B."/>
            <person name="Rine J."/>
            <person name="Johnston M."/>
            <person name="Hittinger C.T."/>
        </authorList>
    </citation>
    <scope>GENOME REANNOTATION</scope>
    <source>
        <strain evidence="7">ATCC MYA-4449 / AS 2.2408 / CBS 8840 / NBRC 1802 / NCYC 2889</strain>
    </source>
</reference>
<feature type="compositionally biased region" description="Basic and acidic residues" evidence="5">
    <location>
        <begin position="42"/>
        <end position="69"/>
    </location>
</feature>
<evidence type="ECO:0000256" key="5">
    <source>
        <dbReference type="SAM" id="MobiDB-lite"/>
    </source>
</evidence>
<dbReference type="GO" id="GO:0003743">
    <property type="term" value="F:translation initiation factor activity"/>
    <property type="evidence" value="ECO:0007669"/>
    <property type="project" value="UniProtKB-UniRule"/>
</dbReference>
<dbReference type="Pfam" id="PF08597">
    <property type="entry name" value="eIF3_subunit"/>
    <property type="match status" value="1"/>
</dbReference>
<dbReference type="Gene3D" id="1.10.246.60">
    <property type="entry name" value="Eukaryotic translation initiation factor 3 like domains"/>
    <property type="match status" value="1"/>
</dbReference>
<sequence length="294" mass="32779">MSWDDDAINGSMGNDDTVLMDSWDAELGDDEPVMQSWDAEEDEKKPSSKQKKEQPKSAKKSKESSTDKVLLDIDTLDEKTRKELIKKAEIESDLNNAADLFAGLGVAEEHPRARALQKEQEEQAIMRPAFTKDTPIETHPLFNAETKREYQDLRKALSAAITPMNKKSPLNYSSSLAIDLIRDVAKPMSIESIRQTVATLNVLIKDKEKKERQARLARVRSGTATGGARKKKGKSNTNLGGAFNKDQDFDLSGTDDFEFGDDDFMELALHFVAAINLSTSSCSEKEYNSVRPKT</sequence>
<feature type="region of interest" description="Disordered" evidence="5">
    <location>
        <begin position="1"/>
        <end position="69"/>
    </location>
</feature>
<dbReference type="STRING" id="226230.J6EFK4"/>
<dbReference type="GO" id="GO:0033290">
    <property type="term" value="C:eukaryotic 48S preinitiation complex"/>
    <property type="evidence" value="ECO:0007669"/>
    <property type="project" value="UniProtKB-UniRule"/>
</dbReference>
<feature type="region of interest" description="Disordered" evidence="5">
    <location>
        <begin position="211"/>
        <end position="241"/>
    </location>
</feature>
<accession>J6EFK4</accession>
<comment type="subunit">
    <text evidence="4">Component of the eukaryotic translation initiation factor 3 (eIF-3) complex.</text>
</comment>
<dbReference type="HOGENOM" id="CLU_085412_0_0_1"/>
<keyword evidence="3 4" id="KW-0648">Protein biosynthesis</keyword>
<evidence type="ECO:0000256" key="4">
    <source>
        <dbReference type="HAMAP-Rule" id="MF_03009"/>
    </source>
</evidence>
<dbReference type="PANTHER" id="PTHR21681:SF0">
    <property type="entry name" value="EUKARYOTIC TRANSLATION INITIATION FACTOR 3 SUBUNIT J"/>
    <property type="match status" value="1"/>
</dbReference>
<evidence type="ECO:0000256" key="1">
    <source>
        <dbReference type="ARBA" id="ARBA00022490"/>
    </source>
</evidence>
<dbReference type="PANTHER" id="PTHR21681">
    <property type="entry name" value="EUKARYOTIC TRANSLATION INITIATION FACTOR 3 SUBUNIT J"/>
    <property type="match status" value="1"/>
</dbReference>
<organism evidence="6 7">
    <name type="scientific">Saccharomyces kudriavzevii (strain ATCC MYA-4449 / AS 2.2408 / CBS 8840 / NBRC 1802 / NCYC 2889)</name>
    <name type="common">Yeast</name>
    <dbReference type="NCBI Taxonomy" id="226230"/>
    <lineage>
        <taxon>Eukaryota</taxon>
        <taxon>Fungi</taxon>
        <taxon>Dikarya</taxon>
        <taxon>Ascomycota</taxon>
        <taxon>Saccharomycotina</taxon>
        <taxon>Saccharomycetes</taxon>
        <taxon>Saccharomycetales</taxon>
        <taxon>Saccharomycetaceae</taxon>
        <taxon>Saccharomyces</taxon>
    </lineage>
</organism>